<dbReference type="EMBL" id="AM444344">
    <property type="protein sequence ID" value="CAN63081.1"/>
    <property type="molecule type" value="Genomic_DNA"/>
</dbReference>
<dbReference type="Pfam" id="PF13976">
    <property type="entry name" value="gag_pre-integrs"/>
    <property type="match status" value="1"/>
</dbReference>
<name>A5B2I7_VITVI</name>
<evidence type="ECO:0000256" key="1">
    <source>
        <dbReference type="ARBA" id="ARBA00022670"/>
    </source>
</evidence>
<reference evidence="7" key="1">
    <citation type="journal article" date="2007" name="PLoS ONE">
        <title>The first genome sequence of an elite grapevine cultivar (Pinot noir Vitis vinifera L.): coping with a highly heterozygous genome.</title>
        <authorList>
            <person name="Velasco R."/>
            <person name="Zharkikh A."/>
            <person name="Troggio M."/>
            <person name="Cartwright D.A."/>
            <person name="Cestaro A."/>
            <person name="Pruss D."/>
            <person name="Pindo M."/>
            <person name="FitzGerald L.M."/>
            <person name="Vezzulli S."/>
            <person name="Reid J."/>
            <person name="Malacarne G."/>
            <person name="Iliev D."/>
            <person name="Coppola G."/>
            <person name="Wardell B."/>
            <person name="Micheletti D."/>
            <person name="Macalma T."/>
            <person name="Facci M."/>
            <person name="Mitchell J.T."/>
            <person name="Perazzolli M."/>
            <person name="Eldredge G."/>
            <person name="Gatto P."/>
            <person name="Oyzerski R."/>
            <person name="Moretto M."/>
            <person name="Gutin N."/>
            <person name="Stefanini M."/>
            <person name="Chen Y."/>
            <person name="Segala C."/>
            <person name="Davenport C."/>
            <person name="Dematte L."/>
            <person name="Mraz A."/>
            <person name="Battilana J."/>
            <person name="Stormo K."/>
            <person name="Costa F."/>
            <person name="Tao Q."/>
            <person name="Si-Ammour A."/>
            <person name="Harkins T."/>
            <person name="Lackey A."/>
            <person name="Perbost C."/>
            <person name="Taillon B."/>
            <person name="Stella A."/>
            <person name="Solovyev V."/>
            <person name="Fawcett J.A."/>
            <person name="Sterck L."/>
            <person name="Vandepoele K."/>
            <person name="Grando S.M."/>
            <person name="Toppo S."/>
            <person name="Moser C."/>
            <person name="Lanchbury J."/>
            <person name="Bogden R."/>
            <person name="Skolnick M."/>
            <person name="Sgaramella V."/>
            <person name="Bhatnagar S.K."/>
            <person name="Fontana P."/>
            <person name="Gutin A."/>
            <person name="Van de Peer Y."/>
            <person name="Salamini F."/>
            <person name="Viola R."/>
        </authorList>
    </citation>
    <scope>NUCLEOTIDE SEQUENCE</scope>
</reference>
<evidence type="ECO:0000313" key="7">
    <source>
        <dbReference type="EMBL" id="CAN63081.1"/>
    </source>
</evidence>
<dbReference type="Pfam" id="PF00665">
    <property type="entry name" value="rve"/>
    <property type="match status" value="1"/>
</dbReference>
<dbReference type="InterPro" id="IPR054722">
    <property type="entry name" value="PolX-like_BBD"/>
</dbReference>
<dbReference type="SUPFAM" id="SSF53098">
    <property type="entry name" value="Ribonuclease H-like"/>
    <property type="match status" value="1"/>
</dbReference>
<feature type="region of interest" description="Disordered" evidence="5">
    <location>
        <begin position="167"/>
        <end position="199"/>
    </location>
</feature>
<dbReference type="InterPro" id="IPR001584">
    <property type="entry name" value="Integrase_cat-core"/>
</dbReference>
<dbReference type="PANTHER" id="PTHR42648:SF28">
    <property type="entry name" value="TRANSPOSON-ENCODED PROTEIN WITH RIBONUCLEASE H-LIKE AND RETROVIRUS ZINC FINGER-LIKE DOMAINS"/>
    <property type="match status" value="1"/>
</dbReference>
<feature type="compositionally biased region" description="Polar residues" evidence="5">
    <location>
        <begin position="167"/>
        <end position="182"/>
    </location>
</feature>
<feature type="domain" description="Integrase catalytic" evidence="6">
    <location>
        <begin position="419"/>
        <end position="585"/>
    </location>
</feature>
<keyword evidence="4" id="KW-0378">Hydrolase</keyword>
<dbReference type="AlphaFoldDB" id="A5B2I7"/>
<dbReference type="InterPro" id="IPR057670">
    <property type="entry name" value="SH3_retrovirus"/>
</dbReference>
<dbReference type="InterPro" id="IPR025724">
    <property type="entry name" value="GAG-pre-integrase_dom"/>
</dbReference>
<dbReference type="Gene3D" id="3.30.420.10">
    <property type="entry name" value="Ribonuclease H-like superfamily/Ribonuclease H"/>
    <property type="match status" value="1"/>
</dbReference>
<dbReference type="SUPFAM" id="SSF56672">
    <property type="entry name" value="DNA/RNA polymerases"/>
    <property type="match status" value="1"/>
</dbReference>
<dbReference type="Pfam" id="PF07727">
    <property type="entry name" value="RVT_2"/>
    <property type="match status" value="1"/>
</dbReference>
<dbReference type="InterPro" id="IPR012337">
    <property type="entry name" value="RNaseH-like_sf"/>
</dbReference>
<dbReference type="GO" id="GO:0046872">
    <property type="term" value="F:metal ion binding"/>
    <property type="evidence" value="ECO:0007669"/>
    <property type="project" value="UniProtKB-KW"/>
</dbReference>
<accession>A5B2I7</accession>
<feature type="region of interest" description="Disordered" evidence="5">
    <location>
        <begin position="213"/>
        <end position="247"/>
    </location>
</feature>
<protein>
    <recommendedName>
        <fullName evidence="6">Integrase catalytic domain-containing protein</fullName>
    </recommendedName>
</protein>
<dbReference type="FunFam" id="3.30.420.10:FF:000440">
    <property type="match status" value="1"/>
</dbReference>
<dbReference type="InterPro" id="IPR039537">
    <property type="entry name" value="Retrotran_Ty1/copia-like"/>
</dbReference>
<evidence type="ECO:0000256" key="3">
    <source>
        <dbReference type="ARBA" id="ARBA00022750"/>
    </source>
</evidence>
<dbReference type="ExpressionAtlas" id="A5B2I7">
    <property type="expression patterns" value="baseline and differential"/>
</dbReference>
<evidence type="ECO:0000256" key="5">
    <source>
        <dbReference type="SAM" id="MobiDB-lite"/>
    </source>
</evidence>
<dbReference type="InterPro" id="IPR036397">
    <property type="entry name" value="RNaseH_sf"/>
</dbReference>
<dbReference type="GO" id="GO:0004190">
    <property type="term" value="F:aspartic-type endopeptidase activity"/>
    <property type="evidence" value="ECO:0007669"/>
    <property type="project" value="UniProtKB-KW"/>
</dbReference>
<dbReference type="GO" id="GO:0015074">
    <property type="term" value="P:DNA integration"/>
    <property type="evidence" value="ECO:0007669"/>
    <property type="project" value="InterPro"/>
</dbReference>
<dbReference type="Pfam" id="PF22936">
    <property type="entry name" value="Pol_BBD"/>
    <property type="match status" value="1"/>
</dbReference>
<proteinExistence type="predicted"/>
<keyword evidence="1" id="KW-0645">Protease</keyword>
<dbReference type="PANTHER" id="PTHR42648">
    <property type="entry name" value="TRANSPOSASE, PUTATIVE-RELATED"/>
    <property type="match status" value="1"/>
</dbReference>
<feature type="compositionally biased region" description="Low complexity" evidence="5">
    <location>
        <begin position="228"/>
        <end position="244"/>
    </location>
</feature>
<keyword evidence="3" id="KW-0064">Aspartyl protease</keyword>
<sequence>MGQGYEDHLVTQEADIPEVDRVQWRKIDAQLCSVLWQSVDPKILLHLRAYKTCFKFWNQAKGLYTNDIQRLYKVASSIVNVRQQDMDLSTYIGQIASLKEEFLTVMPLTTDVGDQRTQIDKFFMVLTLIGLRPDLETVRDQILGSSSVPSLDDVFAHLLRISSTQTLSSDNTSDSSVLVSQTNSRGGHSGNRGRGQRPHCTYCNKLGHTRDRCYQLHGRPPRTTHVAQSSDPQSPQPPSSSTSQGISLTDSEYDDYLHYQATKPWILDSGASDHISGNKDLFSSITTTSALPTVALANGSQTMAKGFGFAHPLHSVLYAPECPFNLISISKIARTLNCSITFSNKFVTLQDRSTGKTISIGFCISTDAPLLIHSCLGHPSLSKFQKMVPSFSSLSSLACESCQLGKHTRVSFPKRLNNRAKSPFELVHTDVWGPCRTASTLGFQYFVTFIDDYSRCTWLFLMKNRAELFSIFQKFYAEIQTQFNISIRVLRSDNAREYFSAPFTSFMSQYGIIHQSSCAHTPQQNGVAERKNRHFVETARTLLLHSHVPFRFWGDAILTACYLINRMPSSVLHDQIPHSLLFPDQPLYFLPPRIFCCTCFVHILTPGHDKLSVRATKCIFLGYSRLQKGYRCYSSKTHRYFLSADVTFFEDSPFFSTSKSLPVSEVLPLPIISPLDAVPSRPLQVYYRRHRVAVPPSLAEVPADSLPIPSASLAPALPPSADLPIALRKGNRSTRNPHPIYNFLSYHQLSSPYSTFVSAISFVSLPKSTPEVLSHPSWRQAMVDEMVVLHSNGTWDLVVLPSGKSTVGCRWVYTVKVSPDGQVDRLKARLVAKGYTQVYGSDYGDTFSPVAKIAYVRLLLSMAAMLSWPLYQLDIKNVFLHGDLAEEGESGLVCRLRRSLYGLKQSPRAWFSRFSSVVQEFGMFRSTADHSVFYHHNSSGQCIYLVVYVDDIIITGSDQNGIQKLKQHLFTHFQTKDLGKLKYFLGIEIAQSSSGVVLSQRKYVLDILEETGMLDCKPVDTPMDPNVKLIPGQGEPLGDPGRYRRLVGKLNYLTITRPDISFPVSVVSQFLQSPCDSHWDAVIRILRYIKSTPSQGVLYENRGHAQVVGYTDADWAGSPTNRRSISGYCVFIGGNLISWKSKKQDVVAKSSVEAEYRAMALATCELIWLKHLLRELRFG</sequence>
<keyword evidence="2" id="KW-0479">Metal-binding</keyword>
<evidence type="ECO:0000256" key="4">
    <source>
        <dbReference type="ARBA" id="ARBA00022801"/>
    </source>
</evidence>
<evidence type="ECO:0000256" key="2">
    <source>
        <dbReference type="ARBA" id="ARBA00022723"/>
    </source>
</evidence>
<dbReference type="PROSITE" id="PS50994">
    <property type="entry name" value="INTEGRASE"/>
    <property type="match status" value="1"/>
</dbReference>
<dbReference type="Pfam" id="PF25597">
    <property type="entry name" value="SH3_retrovirus"/>
    <property type="match status" value="1"/>
</dbReference>
<dbReference type="InterPro" id="IPR013103">
    <property type="entry name" value="RVT_2"/>
</dbReference>
<dbReference type="InterPro" id="IPR043502">
    <property type="entry name" value="DNA/RNA_pol_sf"/>
</dbReference>
<dbReference type="CDD" id="cd09272">
    <property type="entry name" value="RNase_HI_RT_Ty1"/>
    <property type="match status" value="1"/>
</dbReference>
<organism evidence="7">
    <name type="scientific">Vitis vinifera</name>
    <name type="common">Grape</name>
    <dbReference type="NCBI Taxonomy" id="29760"/>
    <lineage>
        <taxon>Eukaryota</taxon>
        <taxon>Viridiplantae</taxon>
        <taxon>Streptophyta</taxon>
        <taxon>Embryophyta</taxon>
        <taxon>Tracheophyta</taxon>
        <taxon>Spermatophyta</taxon>
        <taxon>Magnoliopsida</taxon>
        <taxon>eudicotyledons</taxon>
        <taxon>Gunneridae</taxon>
        <taxon>Pentapetalae</taxon>
        <taxon>rosids</taxon>
        <taxon>Vitales</taxon>
        <taxon>Vitaceae</taxon>
        <taxon>Viteae</taxon>
        <taxon>Vitis</taxon>
    </lineage>
</organism>
<dbReference type="GO" id="GO:0003676">
    <property type="term" value="F:nucleic acid binding"/>
    <property type="evidence" value="ECO:0007669"/>
    <property type="project" value="InterPro"/>
</dbReference>
<gene>
    <name evidence="7" type="ORF">VITISV_016842</name>
</gene>
<dbReference type="GO" id="GO:0006508">
    <property type="term" value="P:proteolysis"/>
    <property type="evidence" value="ECO:0007669"/>
    <property type="project" value="UniProtKB-KW"/>
</dbReference>
<evidence type="ECO:0000259" key="6">
    <source>
        <dbReference type="PROSITE" id="PS50994"/>
    </source>
</evidence>